<reference evidence="2 3" key="1">
    <citation type="submission" date="2017-07" db="EMBL/GenBank/DDBJ databases">
        <title>Bifidobacterium novel species.</title>
        <authorList>
            <person name="Lugli G.A."/>
            <person name="Milani C."/>
            <person name="Duranti S."/>
            <person name="Mangifesta M."/>
        </authorList>
    </citation>
    <scope>NUCLEOTIDE SEQUENCE [LARGE SCALE GENOMIC DNA]</scope>
    <source>
        <strain evidence="3">Uis1B</strain>
    </source>
</reference>
<evidence type="ECO:0000256" key="1">
    <source>
        <dbReference type="SAM" id="Phobius"/>
    </source>
</evidence>
<accession>A0A2N5J6Q8</accession>
<dbReference type="EMBL" id="NMWU01000070">
    <property type="protein sequence ID" value="PLS29900.1"/>
    <property type="molecule type" value="Genomic_DNA"/>
</dbReference>
<organism evidence="2 3">
    <name type="scientific">Bifidobacterium margollesii</name>
    <dbReference type="NCBI Taxonomy" id="2020964"/>
    <lineage>
        <taxon>Bacteria</taxon>
        <taxon>Bacillati</taxon>
        <taxon>Actinomycetota</taxon>
        <taxon>Actinomycetes</taxon>
        <taxon>Bifidobacteriales</taxon>
        <taxon>Bifidobacteriaceae</taxon>
        <taxon>Bifidobacterium</taxon>
    </lineage>
</organism>
<feature type="transmembrane region" description="Helical" evidence="1">
    <location>
        <begin position="48"/>
        <end position="66"/>
    </location>
</feature>
<keyword evidence="1" id="KW-0812">Transmembrane</keyword>
<keyword evidence="1" id="KW-1133">Transmembrane helix</keyword>
<dbReference type="Proteomes" id="UP000235050">
    <property type="component" value="Unassembled WGS sequence"/>
</dbReference>
<feature type="transmembrane region" description="Helical" evidence="1">
    <location>
        <begin position="22"/>
        <end position="41"/>
    </location>
</feature>
<evidence type="ECO:0000313" key="2">
    <source>
        <dbReference type="EMBL" id="PLS29900.1"/>
    </source>
</evidence>
<dbReference type="AlphaFoldDB" id="A0A2N5J6Q8"/>
<sequence>ERDSGGTDLTHGTWQFNRKESAMSIDSVLALLVVLAAPILVRRMPRRRVFASFVLLVAAATLTALIG</sequence>
<protein>
    <submittedName>
        <fullName evidence="2">Uncharacterized protein</fullName>
    </submittedName>
</protein>
<comment type="caution">
    <text evidence="2">The sequence shown here is derived from an EMBL/GenBank/DDBJ whole genome shotgun (WGS) entry which is preliminary data.</text>
</comment>
<feature type="non-terminal residue" evidence="2">
    <location>
        <position position="1"/>
    </location>
</feature>
<keyword evidence="3" id="KW-1185">Reference proteome</keyword>
<evidence type="ECO:0000313" key="3">
    <source>
        <dbReference type="Proteomes" id="UP000235050"/>
    </source>
</evidence>
<keyword evidence="1" id="KW-0472">Membrane</keyword>
<dbReference type="RefSeq" id="WP_207763430.1">
    <property type="nucleotide sequence ID" value="NZ_NMWU01000070.1"/>
</dbReference>
<gene>
    <name evidence="2" type="ORF">Uis1B_2281</name>
</gene>
<name>A0A2N5J6Q8_9BIFI</name>
<proteinExistence type="predicted"/>